<name>A0A6A5C1V9_NAEFO</name>
<feature type="domain" description="Peptidase C45 hydrolase" evidence="1">
    <location>
        <begin position="148"/>
        <end position="256"/>
    </location>
</feature>
<reference evidence="2 3" key="1">
    <citation type="journal article" date="2019" name="Sci. Rep.">
        <title>Nanopore sequencing improves the draft genome of the human pathogenic amoeba Naegleria fowleri.</title>
        <authorList>
            <person name="Liechti N."/>
            <person name="Schurch N."/>
            <person name="Bruggmann R."/>
            <person name="Wittwer M."/>
        </authorList>
    </citation>
    <scope>NUCLEOTIDE SEQUENCE [LARGE SCALE GENOMIC DNA]</scope>
    <source>
        <strain evidence="2 3">ATCC 30894</strain>
    </source>
</reference>
<dbReference type="Pfam" id="PF03417">
    <property type="entry name" value="AAT"/>
    <property type="match status" value="2"/>
</dbReference>
<dbReference type="NCBIfam" id="NF040521">
    <property type="entry name" value="C45_proenzyme"/>
    <property type="match status" value="1"/>
</dbReference>
<dbReference type="OrthoDB" id="189997at2759"/>
<feature type="domain" description="Peptidase C45 hydrolase" evidence="1">
    <location>
        <begin position="322"/>
        <end position="412"/>
    </location>
</feature>
<dbReference type="Gene3D" id="3.60.60.10">
    <property type="entry name" value="Penicillin V Acylase, Chain A"/>
    <property type="match status" value="1"/>
</dbReference>
<dbReference type="VEuPathDB" id="AmoebaDB:FDP41_000993"/>
<dbReference type="VEuPathDB" id="AmoebaDB:NfTy_050120"/>
<dbReference type="Proteomes" id="UP000444721">
    <property type="component" value="Unassembled WGS sequence"/>
</dbReference>
<protein>
    <recommendedName>
        <fullName evidence="1">Peptidase C45 hydrolase domain-containing protein</fullName>
    </recommendedName>
</protein>
<dbReference type="PANTHER" id="PTHR34180">
    <property type="entry name" value="PEPTIDASE C45"/>
    <property type="match status" value="1"/>
</dbReference>
<proteinExistence type="predicted"/>
<dbReference type="InterPro" id="IPR005079">
    <property type="entry name" value="Peptidase_C45_hydrolase"/>
</dbReference>
<gene>
    <name evidence="2" type="ORF">FDP41_000993</name>
</gene>
<comment type="caution">
    <text evidence="2">The sequence shown here is derived from an EMBL/GenBank/DDBJ whole genome shotgun (WGS) entry which is preliminary data.</text>
</comment>
<evidence type="ECO:0000313" key="3">
    <source>
        <dbReference type="Proteomes" id="UP000444721"/>
    </source>
</evidence>
<organism evidence="2 3">
    <name type="scientific">Naegleria fowleri</name>
    <name type="common">Brain eating amoeba</name>
    <dbReference type="NCBI Taxonomy" id="5763"/>
    <lineage>
        <taxon>Eukaryota</taxon>
        <taxon>Discoba</taxon>
        <taxon>Heterolobosea</taxon>
        <taxon>Tetramitia</taxon>
        <taxon>Eutetramitia</taxon>
        <taxon>Vahlkampfiidae</taxon>
        <taxon>Naegleria</taxon>
    </lineage>
</organism>
<dbReference type="EMBL" id="VFQX01000022">
    <property type="protein sequence ID" value="KAF0979840.1"/>
    <property type="molecule type" value="Genomic_DNA"/>
</dbReference>
<evidence type="ECO:0000259" key="1">
    <source>
        <dbReference type="Pfam" id="PF03417"/>
    </source>
</evidence>
<dbReference type="PANTHER" id="PTHR34180:SF1">
    <property type="entry name" value="BETA-ALANYL-DOPAMINE_CARCININE HYDROLASE"/>
    <property type="match status" value="1"/>
</dbReference>
<sequence>MLEDSQQQTRVDQQRLPYFETPIGTFYQVGYSIGEHFKSRIHEYLHRSDLPFQSTFLPFIKENSNCLEPWIQTTSELFPNYMDEIRGLADGSQTSFEWIFALNMLNELRSKIQKHHQDLEEKSKSAIQVPKVGGCSEVFVLSDSLFKGEKAIVAHNEDADKSMGEYAYIVKARYLKSNNETNKTIVAYHYPGTLAGNTFGWNAHLIFGTNGKSPLNVLTEKGIPRCFINRSVYESESIEEAFETLKKYAMQGASGFSTNISTRYKVDIHEDSVKPKHKRNQEQPYRFYRMCNIELAPPLESNICISMYNVPIGDEDDDHNHSPIHYAHFNHYTHLKGVMEGNVPSSRRRYERSLSFKNICDEDGVRQFLGDTHDTEFPIFRCQRFPDKGKTLATMIANVVEKKIRIYVGNPKFEPPIYEIDL</sequence>
<dbReference type="InterPro" id="IPR047794">
    <property type="entry name" value="C45_proenzyme-like"/>
</dbReference>
<dbReference type="Gene3D" id="1.10.10.2120">
    <property type="match status" value="1"/>
</dbReference>
<dbReference type="RefSeq" id="XP_044564553.1">
    <property type="nucleotide sequence ID" value="XM_044713941.1"/>
</dbReference>
<dbReference type="OMA" id="HNEDADK"/>
<dbReference type="VEuPathDB" id="AmoebaDB:NF0013790"/>
<evidence type="ECO:0000313" key="2">
    <source>
        <dbReference type="EMBL" id="KAF0979840.1"/>
    </source>
</evidence>
<dbReference type="AlphaFoldDB" id="A0A6A5C1V9"/>
<dbReference type="InterPro" id="IPR047801">
    <property type="entry name" value="Peptidase_C45"/>
</dbReference>
<dbReference type="GeneID" id="68108211"/>
<keyword evidence="3" id="KW-1185">Reference proteome</keyword>
<accession>A0A6A5C1V9</accession>